<dbReference type="AlphaFoldDB" id="A0A218WFW3"/>
<dbReference type="SUPFAM" id="SSF53756">
    <property type="entry name" value="UDP-Glycosyltransferase/glycogen phosphorylase"/>
    <property type="match status" value="1"/>
</dbReference>
<reference evidence="7" key="2">
    <citation type="submission" date="2017-06" db="EMBL/GenBank/DDBJ databases">
        <title>The pomegranate genome and the genomics of punicalagin biosynthesis.</title>
        <authorList>
            <person name="Xu C."/>
        </authorList>
    </citation>
    <scope>NUCLEOTIDE SEQUENCE [LARGE SCALE GENOMIC DNA]</scope>
    <source>
        <tissue evidence="7">Fresh leaf</tissue>
    </source>
</reference>
<evidence type="ECO:0000256" key="4">
    <source>
        <dbReference type="RuleBase" id="RU003718"/>
    </source>
</evidence>
<dbReference type="PROSITE" id="PS00375">
    <property type="entry name" value="UDPGT"/>
    <property type="match status" value="1"/>
</dbReference>
<evidence type="ECO:0000256" key="2">
    <source>
        <dbReference type="ARBA" id="ARBA00022676"/>
    </source>
</evidence>
<dbReference type="OrthoDB" id="5835829at2759"/>
<dbReference type="PANTHER" id="PTHR48047">
    <property type="entry name" value="GLYCOSYLTRANSFERASE"/>
    <property type="match status" value="1"/>
</dbReference>
<dbReference type="Proteomes" id="UP000197138">
    <property type="component" value="Unassembled WGS sequence"/>
</dbReference>
<keyword evidence="3 4" id="KW-0808">Transferase</keyword>
<evidence type="ECO:0000256" key="6">
    <source>
        <dbReference type="SAM" id="MobiDB-lite"/>
    </source>
</evidence>
<sequence length="464" mass="51761">MGSVSGNDSHGNHIVLFPFMSKGHTIPLLHLARLLLRRPAVDAVTVFTTPANRPFITSSLSGTATSVISIPFPHGIPEIDPSVESTDQLSSMSLFHAFASATTVMQSRFEAELEKLLPIRLLVSDGFLWWTLESANKLGILRMVFFGMSNYALAMCKAVAEVRSADKADDEPVTVPAFPWIKVKSNDIPQFPDPQSNPVAFNFNMNTLQATINSYGLLVNSFEELEPAFLEYWNSKSMPRAWCVGPLCMIDPPEPMTNPKKPTWAHWLDQKLDKGALVLYVAFGSQADISTRQLKQIAIGLEKSEAYFLWVIKKKDSELGDGFKERVKDRGLVVRDWVDQRSILMHPSVQGFLSHCGWNSVLESICAGVPILAWPMMAEQPLNAKMVEEELRIGLRVDGPPFKGEDGLVEWEEVERKVRELMEGEAGKIARRKVREASDAARRAMEEGGSSWRTLNSLIDETSK</sequence>
<dbReference type="PANTHER" id="PTHR48047:SF51">
    <property type="entry name" value="GLYCOSYLTRANSFERASE"/>
    <property type="match status" value="1"/>
</dbReference>
<dbReference type="GO" id="GO:0035251">
    <property type="term" value="F:UDP-glucosyltransferase activity"/>
    <property type="evidence" value="ECO:0007669"/>
    <property type="project" value="TreeGrafter"/>
</dbReference>
<evidence type="ECO:0000313" key="7">
    <source>
        <dbReference type="EMBL" id="OWM71556.1"/>
    </source>
</evidence>
<comment type="similarity">
    <text evidence="1 4">Belongs to the UDP-glycosyltransferase family.</text>
</comment>
<feature type="region of interest" description="Disordered" evidence="6">
    <location>
        <begin position="442"/>
        <end position="464"/>
    </location>
</feature>
<evidence type="ECO:0000256" key="3">
    <source>
        <dbReference type="ARBA" id="ARBA00022679"/>
    </source>
</evidence>
<dbReference type="GeneID" id="116197585"/>
<evidence type="ECO:0000256" key="1">
    <source>
        <dbReference type="ARBA" id="ARBA00009995"/>
    </source>
</evidence>
<reference evidence="9" key="3">
    <citation type="journal article" date="2020" name="Plant Biotechnol. J.">
        <title>The pomegranate (Punica granatum L.) draft genome dissects genetic divergence between soft- and hard-seeded cultivars.</title>
        <authorList>
            <person name="Luo X."/>
            <person name="Li H."/>
            <person name="Wu Z."/>
            <person name="Yao W."/>
            <person name="Zhao P."/>
            <person name="Cao D."/>
            <person name="Yu H."/>
            <person name="Li K."/>
            <person name="Poudel K."/>
            <person name="Zhao D."/>
            <person name="Zhang F."/>
            <person name="Xia X."/>
            <person name="Chen L."/>
            <person name="Wang Q."/>
            <person name="Jing D."/>
            <person name="Cao S."/>
        </authorList>
    </citation>
    <scope>NUCLEOTIDE SEQUENCE [LARGE SCALE GENOMIC DNA]</scope>
</reference>
<organism evidence="7 8">
    <name type="scientific">Punica granatum</name>
    <name type="common">Pomegranate</name>
    <dbReference type="NCBI Taxonomy" id="22663"/>
    <lineage>
        <taxon>Eukaryota</taxon>
        <taxon>Viridiplantae</taxon>
        <taxon>Streptophyta</taxon>
        <taxon>Embryophyta</taxon>
        <taxon>Tracheophyta</taxon>
        <taxon>Spermatophyta</taxon>
        <taxon>Magnoliopsida</taxon>
        <taxon>eudicotyledons</taxon>
        <taxon>Gunneridae</taxon>
        <taxon>Pentapetalae</taxon>
        <taxon>rosids</taxon>
        <taxon>malvids</taxon>
        <taxon>Myrtales</taxon>
        <taxon>Lythraceae</taxon>
        <taxon>Punica</taxon>
    </lineage>
</organism>
<reference evidence="10" key="4">
    <citation type="submission" date="2025-04" db="UniProtKB">
        <authorList>
            <consortium name="RefSeq"/>
        </authorList>
    </citation>
    <scope>IDENTIFICATION</scope>
    <source>
        <tissue evidence="10">Leaf</tissue>
    </source>
</reference>
<dbReference type="EC" id="2.4.1.-" evidence="5"/>
<reference evidence="8" key="1">
    <citation type="journal article" date="2017" name="Plant J.">
        <title>The pomegranate (Punica granatum L.) genome and the genomics of punicalagin biosynthesis.</title>
        <authorList>
            <person name="Qin G."/>
            <person name="Xu C."/>
            <person name="Ming R."/>
            <person name="Tang H."/>
            <person name="Guyot R."/>
            <person name="Kramer E.M."/>
            <person name="Hu Y."/>
            <person name="Yi X."/>
            <person name="Qi Y."/>
            <person name="Xu X."/>
            <person name="Gao Z."/>
            <person name="Pan H."/>
            <person name="Jian J."/>
            <person name="Tian Y."/>
            <person name="Yue Z."/>
            <person name="Xu Y."/>
        </authorList>
    </citation>
    <scope>NUCLEOTIDE SEQUENCE [LARGE SCALE GENOMIC DNA]</scope>
    <source>
        <strain evidence="8">cv. Dabenzi</strain>
    </source>
</reference>
<protein>
    <recommendedName>
        <fullName evidence="5">Glycosyltransferase</fullName>
        <ecNumber evidence="5">2.4.1.-</ecNumber>
    </recommendedName>
</protein>
<dbReference type="Proteomes" id="UP000515151">
    <property type="component" value="Chromosome 2"/>
</dbReference>
<dbReference type="FunFam" id="3.40.50.2000:FF:000107">
    <property type="entry name" value="Glycosyltransferase"/>
    <property type="match status" value="1"/>
</dbReference>
<evidence type="ECO:0000313" key="10">
    <source>
        <dbReference type="RefSeq" id="XP_031383622.1"/>
    </source>
</evidence>
<keyword evidence="9" id="KW-1185">Reference proteome</keyword>
<keyword evidence="2 4" id="KW-0328">Glycosyltransferase</keyword>
<dbReference type="Gene3D" id="3.40.50.2000">
    <property type="entry name" value="Glycogen Phosphorylase B"/>
    <property type="match status" value="2"/>
</dbReference>
<dbReference type="RefSeq" id="XP_031383622.1">
    <property type="nucleotide sequence ID" value="XM_031527762.1"/>
</dbReference>
<dbReference type="Pfam" id="PF00201">
    <property type="entry name" value="UDPGT"/>
    <property type="match status" value="1"/>
</dbReference>
<evidence type="ECO:0000256" key="5">
    <source>
        <dbReference type="RuleBase" id="RU362057"/>
    </source>
</evidence>
<gene>
    <name evidence="10" type="primary">LOC116197585</name>
    <name evidence="7" type="ORF">CDL15_Pgr005743</name>
</gene>
<dbReference type="EMBL" id="MTKT01004399">
    <property type="protein sequence ID" value="OWM71556.1"/>
    <property type="molecule type" value="Genomic_DNA"/>
</dbReference>
<dbReference type="CDD" id="cd03784">
    <property type="entry name" value="GT1_Gtf-like"/>
    <property type="match status" value="1"/>
</dbReference>
<dbReference type="InterPro" id="IPR035595">
    <property type="entry name" value="UDP_glycos_trans_CS"/>
</dbReference>
<feature type="compositionally biased region" description="Polar residues" evidence="6">
    <location>
        <begin position="451"/>
        <end position="464"/>
    </location>
</feature>
<evidence type="ECO:0000313" key="8">
    <source>
        <dbReference type="Proteomes" id="UP000197138"/>
    </source>
</evidence>
<dbReference type="InterPro" id="IPR002213">
    <property type="entry name" value="UDP_glucos_trans"/>
</dbReference>
<proteinExistence type="inferred from homology"/>
<accession>A0A218WFW3</accession>
<evidence type="ECO:0000313" key="9">
    <source>
        <dbReference type="Proteomes" id="UP000515151"/>
    </source>
</evidence>
<name>A0A218WFW3_PUNGR</name>